<evidence type="ECO:0000313" key="2">
    <source>
        <dbReference type="Proteomes" id="UP001153365"/>
    </source>
</evidence>
<sequence>MHKIITVLVPKVDCSKPTSKGSSTKLNKKPPPMKCSIKIEDSDDDTNFSAYSSNHNRDDVVEIQVQKKMLFSLKLTMNDQTTATFGNTLGNFIGKDILGQKEVKTKSKTFKIGGGKEKKSAYNFLTLRGTKSPLLVLGLISKALKQQWGKEFKPPILFQDVCKLGVDEATTAYGAKVPVPMDFNMLVAGTSCVDYSGLSSQKKVGFYLIQFHHLSGTDYLTPNLLRELTLVENQEESFMKC</sequence>
<dbReference type="EMBL" id="CALTRL010000675">
    <property type="protein sequence ID" value="CAH7669254.1"/>
    <property type="molecule type" value="Genomic_DNA"/>
</dbReference>
<accession>A0AAV0AKU3</accession>
<protein>
    <submittedName>
        <fullName evidence="1">Uncharacterized protein</fullName>
    </submittedName>
</protein>
<dbReference type="Proteomes" id="UP001153365">
    <property type="component" value="Unassembled WGS sequence"/>
</dbReference>
<proteinExistence type="predicted"/>
<dbReference type="AlphaFoldDB" id="A0AAV0AKU3"/>
<reference evidence="1" key="1">
    <citation type="submission" date="2022-06" db="EMBL/GenBank/DDBJ databases">
        <authorList>
            <consortium name="SYNGENTA / RWTH Aachen University"/>
        </authorList>
    </citation>
    <scope>NUCLEOTIDE SEQUENCE</scope>
</reference>
<keyword evidence="2" id="KW-1185">Reference proteome</keyword>
<evidence type="ECO:0000313" key="1">
    <source>
        <dbReference type="EMBL" id="CAH7669254.1"/>
    </source>
</evidence>
<gene>
    <name evidence="1" type="ORF">PPACK8108_LOCUS3841</name>
</gene>
<organism evidence="1 2">
    <name type="scientific">Phakopsora pachyrhizi</name>
    <name type="common">Asian soybean rust disease fungus</name>
    <dbReference type="NCBI Taxonomy" id="170000"/>
    <lineage>
        <taxon>Eukaryota</taxon>
        <taxon>Fungi</taxon>
        <taxon>Dikarya</taxon>
        <taxon>Basidiomycota</taxon>
        <taxon>Pucciniomycotina</taxon>
        <taxon>Pucciniomycetes</taxon>
        <taxon>Pucciniales</taxon>
        <taxon>Phakopsoraceae</taxon>
        <taxon>Phakopsora</taxon>
    </lineage>
</organism>
<name>A0AAV0AKU3_PHAPC</name>
<comment type="caution">
    <text evidence="1">The sequence shown here is derived from an EMBL/GenBank/DDBJ whole genome shotgun (WGS) entry which is preliminary data.</text>
</comment>